<organism evidence="2 3">
    <name type="scientific">Ornithinibacter aureus</name>
    <dbReference type="NCBI Taxonomy" id="622664"/>
    <lineage>
        <taxon>Bacteria</taxon>
        <taxon>Bacillati</taxon>
        <taxon>Actinomycetota</taxon>
        <taxon>Actinomycetes</taxon>
        <taxon>Micrococcales</taxon>
        <taxon>Intrasporangiaceae</taxon>
        <taxon>Ornithinibacter</taxon>
    </lineage>
</organism>
<evidence type="ECO:0000259" key="1">
    <source>
        <dbReference type="Pfam" id="PF14065"/>
    </source>
</evidence>
<protein>
    <recommendedName>
        <fullName evidence="1">Pvc16 N-terminal domain-containing protein</fullName>
    </recommendedName>
</protein>
<evidence type="ECO:0000313" key="3">
    <source>
        <dbReference type="Proteomes" id="UP001500390"/>
    </source>
</evidence>
<feature type="domain" description="Pvc16 N-terminal" evidence="1">
    <location>
        <begin position="4"/>
        <end position="167"/>
    </location>
</feature>
<keyword evidence="3" id="KW-1185">Reference proteome</keyword>
<accession>A0ABP8JLM2</accession>
<dbReference type="Proteomes" id="UP001500390">
    <property type="component" value="Unassembled WGS sequence"/>
</dbReference>
<gene>
    <name evidence="2" type="ORF">GCM10023153_11240</name>
</gene>
<proteinExistence type="predicted"/>
<evidence type="ECO:0000313" key="2">
    <source>
        <dbReference type="EMBL" id="GAA4392343.1"/>
    </source>
</evidence>
<name>A0ABP8JLM2_9MICO</name>
<sequence length="179" mass="19489">MIRAVSEALVDVIHQNTPDLGDWVALHSLNSADSGPDTTKAALALLAVAPHPHLVNRPLVERAAGLVRAPLALRLHYLVTVFGAHDEAQTKIARIVQVFHTTPIIDRSMLQPPLSTAVDSIAVRLLSPSAEERNQIWSTLGRPGRLALFYEVDVAPVEVIEREGAGRVRTHRVGYEVLA</sequence>
<dbReference type="InterPro" id="IPR025351">
    <property type="entry name" value="Pvc16_N"/>
</dbReference>
<dbReference type="Pfam" id="PF14065">
    <property type="entry name" value="Pvc16_N"/>
    <property type="match status" value="1"/>
</dbReference>
<dbReference type="EMBL" id="BAABFX010000020">
    <property type="protein sequence ID" value="GAA4392343.1"/>
    <property type="molecule type" value="Genomic_DNA"/>
</dbReference>
<comment type="caution">
    <text evidence="2">The sequence shown here is derived from an EMBL/GenBank/DDBJ whole genome shotgun (WGS) entry which is preliminary data.</text>
</comment>
<reference evidence="3" key="1">
    <citation type="journal article" date="2019" name="Int. J. Syst. Evol. Microbiol.">
        <title>The Global Catalogue of Microorganisms (GCM) 10K type strain sequencing project: providing services to taxonomists for standard genome sequencing and annotation.</title>
        <authorList>
            <consortium name="The Broad Institute Genomics Platform"/>
            <consortium name="The Broad Institute Genome Sequencing Center for Infectious Disease"/>
            <person name="Wu L."/>
            <person name="Ma J."/>
        </authorList>
    </citation>
    <scope>NUCLEOTIDE SEQUENCE [LARGE SCALE GENOMIC DNA]</scope>
    <source>
        <strain evidence="3">JCM 17738</strain>
    </source>
</reference>